<evidence type="ECO:0000313" key="2">
    <source>
        <dbReference type="Proteomes" id="UP000176923"/>
    </source>
</evidence>
<name>A0A1F5ZT84_9BACT</name>
<sequence length="213" mass="24252">MPAPQEAPKPDDTLLERYFLNNQRRIGQLNITIEDTQDTEFYKADYHDAVSSFASALIDHARDKVTMDESIKAMEDMFTPSRPMGANLRVNNAATRLRYLKLSGAITCFNALLDGSPHLDPDHYRQILKHLHEIAVKEVCPPEDTTKDPKLKDLQRAFALEMLGTYKKLLLNPLAEIIPGNSQQARNQAMDDVINYRGFSSDTRKTLILYKPF</sequence>
<accession>A0A1F5ZT84</accession>
<reference evidence="1 2" key="1">
    <citation type="journal article" date="2016" name="Nat. Commun.">
        <title>Thousands of microbial genomes shed light on interconnected biogeochemical processes in an aquifer system.</title>
        <authorList>
            <person name="Anantharaman K."/>
            <person name="Brown C.T."/>
            <person name="Hug L.A."/>
            <person name="Sharon I."/>
            <person name="Castelle C.J."/>
            <person name="Probst A.J."/>
            <person name="Thomas B.C."/>
            <person name="Singh A."/>
            <person name="Wilkins M.J."/>
            <person name="Karaoz U."/>
            <person name="Brodie E.L."/>
            <person name="Williams K.H."/>
            <person name="Hubbard S.S."/>
            <person name="Banfield J.F."/>
        </authorList>
    </citation>
    <scope>NUCLEOTIDE SEQUENCE [LARGE SCALE GENOMIC DNA]</scope>
</reference>
<dbReference type="EMBL" id="MFJL01000023">
    <property type="protein sequence ID" value="OGG15545.1"/>
    <property type="molecule type" value="Genomic_DNA"/>
</dbReference>
<dbReference type="AlphaFoldDB" id="A0A1F5ZT84"/>
<comment type="caution">
    <text evidence="1">The sequence shown here is derived from an EMBL/GenBank/DDBJ whole genome shotgun (WGS) entry which is preliminary data.</text>
</comment>
<proteinExistence type="predicted"/>
<evidence type="ECO:0000313" key="1">
    <source>
        <dbReference type="EMBL" id="OGG15545.1"/>
    </source>
</evidence>
<organism evidence="1 2">
    <name type="scientific">Candidatus Gottesmanbacteria bacterium RIFCSPHIGHO2_02_FULL_39_11</name>
    <dbReference type="NCBI Taxonomy" id="1798382"/>
    <lineage>
        <taxon>Bacteria</taxon>
        <taxon>Candidatus Gottesmaniibacteriota</taxon>
    </lineage>
</organism>
<gene>
    <name evidence="1" type="ORF">A3D77_05885</name>
</gene>
<dbReference type="STRING" id="1798382.A3D77_05885"/>
<dbReference type="Proteomes" id="UP000176923">
    <property type="component" value="Unassembled WGS sequence"/>
</dbReference>
<protein>
    <submittedName>
        <fullName evidence="1">Uncharacterized protein</fullName>
    </submittedName>
</protein>